<evidence type="ECO:0000256" key="1">
    <source>
        <dbReference type="SAM" id="MobiDB-lite"/>
    </source>
</evidence>
<comment type="caution">
    <text evidence="2">The sequence shown here is derived from an EMBL/GenBank/DDBJ whole genome shotgun (WGS) entry which is preliminary data.</text>
</comment>
<organism evidence="2 3">
    <name type="scientific">Neocucurbitaria cava</name>
    <dbReference type="NCBI Taxonomy" id="798079"/>
    <lineage>
        <taxon>Eukaryota</taxon>
        <taxon>Fungi</taxon>
        <taxon>Dikarya</taxon>
        <taxon>Ascomycota</taxon>
        <taxon>Pezizomycotina</taxon>
        <taxon>Dothideomycetes</taxon>
        <taxon>Pleosporomycetidae</taxon>
        <taxon>Pleosporales</taxon>
        <taxon>Pleosporineae</taxon>
        <taxon>Cucurbitariaceae</taxon>
        <taxon>Neocucurbitaria</taxon>
    </lineage>
</organism>
<protein>
    <submittedName>
        <fullName evidence="2">Arginine metabolism regulation protein II</fullName>
    </submittedName>
</protein>
<evidence type="ECO:0000313" key="3">
    <source>
        <dbReference type="Proteomes" id="UP001140560"/>
    </source>
</evidence>
<sequence length="253" mass="27470">MGVECGGYGIKLQWMSDPYSDNVASNEDGYQQRGRIRIDSHAGAEYSMDNIDDFLASMDRHTTSVQSIQMGPFSVLFNDQHVEEEKIGSPLENHGPSNGTPRNDLVVSSADSPVEKDILSATRSATDSERDSIMPELNVVATDEVPHFTAVVDTVDTAMTTRTPSHMYTTSHSTDACGRRIGLENLDYLEEATFTLDCLIASAETSVGPSGAADVYAVLGYNRCDVGRRCRILHPSSRHGTTTAISQTLESGQ</sequence>
<accession>A0A9W8XYJ6</accession>
<reference evidence="2" key="1">
    <citation type="submission" date="2022-10" db="EMBL/GenBank/DDBJ databases">
        <title>Tapping the CABI collections for fungal endophytes: first genome assemblies for Collariella, Neodidymelliopsis, Ascochyta clinopodiicola, Didymella pomorum, Didymosphaeria variabile, Neocosmospora piperis and Neocucurbitaria cava.</title>
        <authorList>
            <person name="Hill R."/>
        </authorList>
    </citation>
    <scope>NUCLEOTIDE SEQUENCE</scope>
    <source>
        <strain evidence="2">IMI 356814</strain>
    </source>
</reference>
<dbReference type="EMBL" id="JAPEUY010000021">
    <property type="protein sequence ID" value="KAJ4362456.1"/>
    <property type="molecule type" value="Genomic_DNA"/>
</dbReference>
<dbReference type="AlphaFoldDB" id="A0A9W8XYJ6"/>
<dbReference type="Proteomes" id="UP001140560">
    <property type="component" value="Unassembled WGS sequence"/>
</dbReference>
<name>A0A9W8XYJ6_9PLEO</name>
<feature type="region of interest" description="Disordered" evidence="1">
    <location>
        <begin position="88"/>
        <end position="107"/>
    </location>
</feature>
<keyword evidence="3" id="KW-1185">Reference proteome</keyword>
<dbReference type="OrthoDB" id="3477330at2759"/>
<evidence type="ECO:0000313" key="2">
    <source>
        <dbReference type="EMBL" id="KAJ4362456.1"/>
    </source>
</evidence>
<gene>
    <name evidence="2" type="primary">ARG81</name>
    <name evidence="2" type="ORF">N0V83_010549</name>
</gene>
<proteinExistence type="predicted"/>